<feature type="compositionally biased region" description="Low complexity" evidence="1">
    <location>
        <begin position="347"/>
        <end position="356"/>
    </location>
</feature>
<feature type="compositionally biased region" description="Polar residues" evidence="1">
    <location>
        <begin position="118"/>
        <end position="130"/>
    </location>
</feature>
<proteinExistence type="predicted"/>
<organism evidence="2 3">
    <name type="scientific">Monosporascus ibericus</name>
    <dbReference type="NCBI Taxonomy" id="155417"/>
    <lineage>
        <taxon>Eukaryota</taxon>
        <taxon>Fungi</taxon>
        <taxon>Dikarya</taxon>
        <taxon>Ascomycota</taxon>
        <taxon>Pezizomycotina</taxon>
        <taxon>Sordariomycetes</taxon>
        <taxon>Xylariomycetidae</taxon>
        <taxon>Xylariales</taxon>
        <taxon>Xylariales incertae sedis</taxon>
        <taxon>Monosporascus</taxon>
    </lineage>
</organism>
<name>A0A4Q4SWE2_9PEZI</name>
<comment type="caution">
    <text evidence="2">The sequence shown here is derived from an EMBL/GenBank/DDBJ whole genome shotgun (WGS) entry which is preliminary data.</text>
</comment>
<feature type="region of interest" description="Disordered" evidence="1">
    <location>
        <begin position="102"/>
        <end position="171"/>
    </location>
</feature>
<feature type="compositionally biased region" description="Polar residues" evidence="1">
    <location>
        <begin position="286"/>
        <end position="296"/>
    </location>
</feature>
<feature type="region of interest" description="Disordered" evidence="1">
    <location>
        <begin position="70"/>
        <end position="90"/>
    </location>
</feature>
<feature type="compositionally biased region" description="Basic and acidic residues" evidence="1">
    <location>
        <begin position="102"/>
        <end position="116"/>
    </location>
</feature>
<reference evidence="2 3" key="1">
    <citation type="submission" date="2018-06" db="EMBL/GenBank/DDBJ databases">
        <title>Complete Genomes of Monosporascus.</title>
        <authorList>
            <person name="Robinson A.J."/>
            <person name="Natvig D.O."/>
        </authorList>
    </citation>
    <scope>NUCLEOTIDE SEQUENCE [LARGE SCALE GENOMIC DNA]</scope>
    <source>
        <strain evidence="2 3">CBS 110550</strain>
    </source>
</reference>
<evidence type="ECO:0000313" key="2">
    <source>
        <dbReference type="EMBL" id="RYO81969.1"/>
    </source>
</evidence>
<dbReference type="OrthoDB" id="4721518at2759"/>
<accession>A0A4Q4SWE2</accession>
<dbReference type="EMBL" id="QJNU01000964">
    <property type="protein sequence ID" value="RYO81969.1"/>
    <property type="molecule type" value="Genomic_DNA"/>
</dbReference>
<dbReference type="Proteomes" id="UP000293360">
    <property type="component" value="Unassembled WGS sequence"/>
</dbReference>
<sequence>MVAAVAEAAEIAELAVVANVLAHRPVTLRSVTTVGIPEEILEFFRGVSEERELTYTDDIGQRIRESIQLASSDEGDEAQQGEGPGLDQQGDVATELIDDPRPEQQEDCAAEQRRDLASAQQGETTLSNPPHYQPQEDTNLDDLTHLDPQLRPPIPPNPTLSGFMDKNHTADSLPHNQQALHWLGVEQMIAMNMPRANVESLMSYPNGSSFFPHPSCTCNGITGPCANHLEKMRLELMIAEPPSHLVQQQKHHHVPSSDSSSYRMSPPSQLNQFAPFKPSEPREQQQHLITGQNGPGSISWRSTPSSSSLPSKSGSPVSLDHRSLPEDDVRSASVPYTAPPPPPPSSTAPQPVSAQAENTAKETARFGNLLEMMRAAGFADFDKMAVAYYTTQFDRGSVPDLAQRASRGRRLKAVLQALQDSSSQWPRWESRGLQESALEFTKALCVSEMERVAADRTLEPVQIEAVDLISAFGSMLSSDEDAIIISRRNGEGGVDDNGQSRRAPRHSDSTLSERIEAVQDSVPHLWSLLTELAGPHGLYCDKIAQVVLATLLYARQMG</sequence>
<feature type="compositionally biased region" description="Pro residues" evidence="1">
    <location>
        <begin position="337"/>
        <end position="346"/>
    </location>
</feature>
<keyword evidence="3" id="KW-1185">Reference proteome</keyword>
<dbReference type="AlphaFoldDB" id="A0A4Q4SWE2"/>
<gene>
    <name evidence="2" type="ORF">DL764_009685</name>
</gene>
<evidence type="ECO:0000313" key="3">
    <source>
        <dbReference type="Proteomes" id="UP000293360"/>
    </source>
</evidence>
<protein>
    <submittedName>
        <fullName evidence="2">Uncharacterized protein</fullName>
    </submittedName>
</protein>
<evidence type="ECO:0000256" key="1">
    <source>
        <dbReference type="SAM" id="MobiDB-lite"/>
    </source>
</evidence>
<feature type="region of interest" description="Disordered" evidence="1">
    <location>
        <begin position="245"/>
        <end position="359"/>
    </location>
</feature>
<feature type="compositionally biased region" description="Low complexity" evidence="1">
    <location>
        <begin position="256"/>
        <end position="268"/>
    </location>
</feature>
<feature type="compositionally biased region" description="Basic and acidic residues" evidence="1">
    <location>
        <begin position="319"/>
        <end position="330"/>
    </location>
</feature>
<feature type="compositionally biased region" description="Low complexity" evidence="1">
    <location>
        <begin position="297"/>
        <end position="318"/>
    </location>
</feature>
<feature type="region of interest" description="Disordered" evidence="1">
    <location>
        <begin position="488"/>
        <end position="510"/>
    </location>
</feature>